<keyword evidence="2" id="KW-0805">Transcription regulation</keyword>
<feature type="region of interest" description="Disordered" evidence="6">
    <location>
        <begin position="249"/>
        <end position="287"/>
    </location>
</feature>
<name>A0A521CYD7_9EURY</name>
<dbReference type="EMBL" id="FXTD01000005">
    <property type="protein sequence ID" value="SMO64466.1"/>
    <property type="molecule type" value="Genomic_DNA"/>
</dbReference>
<dbReference type="PANTHER" id="PTHR30055">
    <property type="entry name" value="HTH-TYPE TRANSCRIPTIONAL REGULATOR RUTR"/>
    <property type="match status" value="1"/>
</dbReference>
<evidence type="ECO:0000256" key="2">
    <source>
        <dbReference type="ARBA" id="ARBA00023015"/>
    </source>
</evidence>
<dbReference type="InterPro" id="IPR039538">
    <property type="entry name" value="BetI_C"/>
</dbReference>
<dbReference type="InterPro" id="IPR001647">
    <property type="entry name" value="HTH_TetR"/>
</dbReference>
<dbReference type="Pfam" id="PF13977">
    <property type="entry name" value="TetR_C_6"/>
    <property type="match status" value="1"/>
</dbReference>
<keyword evidence="4" id="KW-0804">Transcription</keyword>
<feature type="DNA-binding region" description="H-T-H motif" evidence="5">
    <location>
        <begin position="28"/>
        <end position="47"/>
    </location>
</feature>
<dbReference type="SUPFAM" id="SSF46689">
    <property type="entry name" value="Homeodomain-like"/>
    <property type="match status" value="1"/>
</dbReference>
<evidence type="ECO:0000256" key="1">
    <source>
        <dbReference type="ARBA" id="ARBA00022491"/>
    </source>
</evidence>
<protein>
    <submittedName>
        <fullName evidence="8">Transcriptional regulator, TetR family</fullName>
    </submittedName>
</protein>
<dbReference type="Proteomes" id="UP000319712">
    <property type="component" value="Unassembled WGS sequence"/>
</dbReference>
<dbReference type="RefSeq" id="WP_142986520.1">
    <property type="nucleotide sequence ID" value="NZ_FXTD01000005.1"/>
</dbReference>
<accession>A0A521CYD7</accession>
<dbReference type="OrthoDB" id="135877at2157"/>
<evidence type="ECO:0000256" key="6">
    <source>
        <dbReference type="SAM" id="MobiDB-lite"/>
    </source>
</evidence>
<dbReference type="GO" id="GO:0003700">
    <property type="term" value="F:DNA-binding transcription factor activity"/>
    <property type="evidence" value="ECO:0007669"/>
    <property type="project" value="TreeGrafter"/>
</dbReference>
<feature type="region of interest" description="Disordered" evidence="6">
    <location>
        <begin position="172"/>
        <end position="220"/>
    </location>
</feature>
<dbReference type="Pfam" id="PF00440">
    <property type="entry name" value="TetR_N"/>
    <property type="match status" value="1"/>
</dbReference>
<dbReference type="Gene3D" id="1.10.357.10">
    <property type="entry name" value="Tetracycline Repressor, domain 2"/>
    <property type="match status" value="1"/>
</dbReference>
<dbReference type="InterPro" id="IPR009057">
    <property type="entry name" value="Homeodomain-like_sf"/>
</dbReference>
<reference evidence="8 9" key="1">
    <citation type="submission" date="2017-05" db="EMBL/GenBank/DDBJ databases">
        <authorList>
            <person name="Varghese N."/>
            <person name="Submissions S."/>
        </authorList>
    </citation>
    <scope>NUCLEOTIDE SEQUENCE [LARGE SCALE GENOMIC DNA]</scope>
    <source>
        <strain evidence="8 9">DSM 19504</strain>
    </source>
</reference>
<evidence type="ECO:0000256" key="4">
    <source>
        <dbReference type="ARBA" id="ARBA00023163"/>
    </source>
</evidence>
<evidence type="ECO:0000256" key="3">
    <source>
        <dbReference type="ARBA" id="ARBA00023125"/>
    </source>
</evidence>
<dbReference type="GO" id="GO:0000976">
    <property type="term" value="F:transcription cis-regulatory region binding"/>
    <property type="evidence" value="ECO:0007669"/>
    <property type="project" value="TreeGrafter"/>
</dbReference>
<keyword evidence="1" id="KW-0678">Repressor</keyword>
<keyword evidence="9" id="KW-1185">Reference proteome</keyword>
<evidence type="ECO:0000313" key="8">
    <source>
        <dbReference type="EMBL" id="SMO64466.1"/>
    </source>
</evidence>
<organism evidence="8 9">
    <name type="scientific">Halorubrum cibi</name>
    <dbReference type="NCBI Taxonomy" id="413815"/>
    <lineage>
        <taxon>Archaea</taxon>
        <taxon>Methanobacteriati</taxon>
        <taxon>Methanobacteriota</taxon>
        <taxon>Stenosarchaea group</taxon>
        <taxon>Halobacteria</taxon>
        <taxon>Halobacteriales</taxon>
        <taxon>Haloferacaceae</taxon>
        <taxon>Halorubrum</taxon>
    </lineage>
</organism>
<keyword evidence="3 5" id="KW-0238">DNA-binding</keyword>
<evidence type="ECO:0000313" key="9">
    <source>
        <dbReference type="Proteomes" id="UP000319712"/>
    </source>
</evidence>
<sequence length="287" mass="30542">MSEQPGAADEIMNGVYRALCKHGYAGLTMQDIADECSKSKSLLHYHYDTKEDLLVAFLSRVISDFERRVTRGADAPPVERLVAFVGWFVFEPAETERESFHIGLLEMRSQGPFNDRIREQLLRSDRLLRETAADVLSAGIDAGVFREVDVDETAALLVATLDGARTRQITLGTGLGGETAPGAAGERDVGAAEGGDGVSYGAPGDRRTSDGAPGGDGVDATEADLAYTRTVAEATLRRIVEPLLAEGVTLPSLDETLEELTARTGENPAGGSQGTERESEPGNEAGT</sequence>
<feature type="domain" description="HTH tetR-type" evidence="7">
    <location>
        <begin position="5"/>
        <end position="65"/>
    </location>
</feature>
<dbReference type="PANTHER" id="PTHR30055:SF234">
    <property type="entry name" value="HTH-TYPE TRANSCRIPTIONAL REGULATOR BETI"/>
    <property type="match status" value="1"/>
</dbReference>
<evidence type="ECO:0000256" key="5">
    <source>
        <dbReference type="PROSITE-ProRule" id="PRU00335"/>
    </source>
</evidence>
<dbReference type="PROSITE" id="PS50977">
    <property type="entry name" value="HTH_TETR_2"/>
    <property type="match status" value="1"/>
</dbReference>
<dbReference type="AlphaFoldDB" id="A0A521CYD7"/>
<dbReference type="InterPro" id="IPR050109">
    <property type="entry name" value="HTH-type_TetR-like_transc_reg"/>
</dbReference>
<gene>
    <name evidence="8" type="ORF">SAMN06264867_105193</name>
</gene>
<evidence type="ECO:0000259" key="7">
    <source>
        <dbReference type="PROSITE" id="PS50977"/>
    </source>
</evidence>
<dbReference type="SUPFAM" id="SSF48498">
    <property type="entry name" value="Tetracyclin repressor-like, C-terminal domain"/>
    <property type="match status" value="1"/>
</dbReference>
<proteinExistence type="predicted"/>
<dbReference type="InterPro" id="IPR036271">
    <property type="entry name" value="Tet_transcr_reg_TetR-rel_C_sf"/>
</dbReference>